<gene>
    <name evidence="1" type="ORF">O1G21_38715</name>
</gene>
<proteinExistence type="predicted"/>
<evidence type="ECO:0000313" key="2">
    <source>
        <dbReference type="Proteomes" id="UP001212821"/>
    </source>
</evidence>
<dbReference type="RefSeq" id="WP_270150467.1">
    <property type="nucleotide sequence ID" value="NZ_CP115450.1"/>
</dbReference>
<dbReference type="PROSITE" id="PS51257">
    <property type="entry name" value="PROKAR_LIPOPROTEIN"/>
    <property type="match status" value="1"/>
</dbReference>
<keyword evidence="2" id="KW-1185">Reference proteome</keyword>
<protein>
    <recommendedName>
        <fullName evidence="3">Lipoprotein</fullName>
    </recommendedName>
</protein>
<reference evidence="2" key="1">
    <citation type="submission" date="2022-12" db="EMBL/GenBank/DDBJ databases">
        <authorList>
            <person name="Mo P."/>
        </authorList>
    </citation>
    <scope>NUCLEOTIDE SEQUENCE [LARGE SCALE GENOMIC DNA]</scope>
    <source>
        <strain evidence="2">HUAS 3-15</strain>
    </source>
</reference>
<evidence type="ECO:0008006" key="3">
    <source>
        <dbReference type="Google" id="ProtNLM"/>
    </source>
</evidence>
<accession>A0ABY7QEP5</accession>
<sequence>MRKRLIAAVGLIVVMVAACDARERDSDYPLPFKRSDASVLRRIALADPSTKNTTVAADDRTISMEVAWSGCDYKPDLVARETAEQVTLLLRRRDASGPNIGCEDGGIAELTVVLHQPLGTRALTDALTGEPVPHTHA</sequence>
<dbReference type="EMBL" id="CP115450">
    <property type="protein sequence ID" value="WBP91233.1"/>
    <property type="molecule type" value="Genomic_DNA"/>
</dbReference>
<dbReference type="Proteomes" id="UP001212821">
    <property type="component" value="Chromosome"/>
</dbReference>
<organism evidence="1 2">
    <name type="scientific">Kitasatospora cathayae</name>
    <dbReference type="NCBI Taxonomy" id="3004092"/>
    <lineage>
        <taxon>Bacteria</taxon>
        <taxon>Bacillati</taxon>
        <taxon>Actinomycetota</taxon>
        <taxon>Actinomycetes</taxon>
        <taxon>Kitasatosporales</taxon>
        <taxon>Streptomycetaceae</taxon>
        <taxon>Kitasatospora</taxon>
    </lineage>
</organism>
<evidence type="ECO:0000313" key="1">
    <source>
        <dbReference type="EMBL" id="WBP91233.1"/>
    </source>
</evidence>
<name>A0ABY7QEP5_9ACTN</name>